<dbReference type="OrthoDB" id="6054115at2"/>
<feature type="transmembrane region" description="Helical" evidence="1">
    <location>
        <begin position="114"/>
        <end position="136"/>
    </location>
</feature>
<feature type="transmembrane region" description="Helical" evidence="1">
    <location>
        <begin position="12"/>
        <end position="37"/>
    </location>
</feature>
<gene>
    <name evidence="2" type="ORF">W7K_16870</name>
</gene>
<name>A0A0L8A766_9GAMM</name>
<evidence type="ECO:0000313" key="3">
    <source>
        <dbReference type="Proteomes" id="UP000036890"/>
    </source>
</evidence>
<proteinExistence type="predicted"/>
<sequence length="149" mass="15764">MDERLHKRWMAIAGLLVGLPTVAAGGTGAVLGLMVVWDGKYLTGDEHTLLLLWSTAGIIGLLSWLWLSGLFLRRGLVGLRDSPVVAWVGLALGGLAALAVVAATLYFTFKHGEISTLAFLGFGPPLLVMAGHLVWLRWARAASVPPAPG</sequence>
<protein>
    <submittedName>
        <fullName evidence="2">Membrane protein</fullName>
    </submittedName>
</protein>
<dbReference type="EMBL" id="AJLO02000037">
    <property type="protein sequence ID" value="KOE98041.1"/>
    <property type="molecule type" value="Genomic_DNA"/>
</dbReference>
<reference evidence="2 3" key="1">
    <citation type="journal article" date="2012" name="J. Bacteriol.">
        <title>Genome sequence of a novel nicotine-degrading strain, Pseudomonas geniculata N1.</title>
        <authorList>
            <person name="Tang H."/>
            <person name="Yu H."/>
            <person name="Tai C."/>
            <person name="Huang K."/>
            <person name="Liu Y."/>
            <person name="Wang L."/>
            <person name="Yao Y."/>
            <person name="Wu G."/>
            <person name="Xu P."/>
        </authorList>
    </citation>
    <scope>NUCLEOTIDE SEQUENCE [LARGE SCALE GENOMIC DNA]</scope>
    <source>
        <strain evidence="2 3">N1</strain>
    </source>
</reference>
<dbReference type="Proteomes" id="UP000036890">
    <property type="component" value="Unassembled WGS sequence"/>
</dbReference>
<dbReference type="AlphaFoldDB" id="A0A0L8A766"/>
<feature type="transmembrane region" description="Helical" evidence="1">
    <location>
        <begin position="84"/>
        <end position="108"/>
    </location>
</feature>
<dbReference type="RefSeq" id="WP_010481987.1">
    <property type="nucleotide sequence ID" value="NZ_AJLO02000037.1"/>
</dbReference>
<organism evidence="2 3">
    <name type="scientific">Stenotrophomonas geniculata N1</name>
    <dbReference type="NCBI Taxonomy" id="1167641"/>
    <lineage>
        <taxon>Bacteria</taxon>
        <taxon>Pseudomonadati</taxon>
        <taxon>Pseudomonadota</taxon>
        <taxon>Gammaproteobacteria</taxon>
        <taxon>Lysobacterales</taxon>
        <taxon>Lysobacteraceae</taxon>
        <taxon>Stenotrophomonas</taxon>
    </lineage>
</organism>
<keyword evidence="1" id="KW-0472">Membrane</keyword>
<accession>A0A0L8A766</accession>
<evidence type="ECO:0000313" key="2">
    <source>
        <dbReference type="EMBL" id="KOE98041.1"/>
    </source>
</evidence>
<keyword evidence="1" id="KW-0812">Transmembrane</keyword>
<evidence type="ECO:0000256" key="1">
    <source>
        <dbReference type="SAM" id="Phobius"/>
    </source>
</evidence>
<comment type="caution">
    <text evidence="2">The sequence shown here is derived from an EMBL/GenBank/DDBJ whole genome shotgun (WGS) entry which is preliminary data.</text>
</comment>
<feature type="transmembrane region" description="Helical" evidence="1">
    <location>
        <begin position="49"/>
        <end position="72"/>
    </location>
</feature>
<keyword evidence="1" id="KW-1133">Transmembrane helix</keyword>